<reference evidence="1" key="1">
    <citation type="submission" date="2019-07" db="EMBL/GenBank/DDBJ databases">
        <authorList>
            <person name="Dittberner H."/>
        </authorList>
    </citation>
    <scope>NUCLEOTIDE SEQUENCE [LARGE SCALE GENOMIC DNA]</scope>
</reference>
<gene>
    <name evidence="1" type="ORF">ANE_LOCUS1817</name>
</gene>
<dbReference type="AlphaFoldDB" id="A0A565AQQ9"/>
<sequence>MDVKKRLEMTLELVKKQVLSSVPRVETNDKSSQSGSHYYRNIFNSIMFRGPTFYSSKIYMSMTGKQLEAYKVCSLMQETLGEELTLIKTKFQNVY</sequence>
<proteinExistence type="predicted"/>
<keyword evidence="2" id="KW-1185">Reference proteome</keyword>
<evidence type="ECO:0000313" key="1">
    <source>
        <dbReference type="EMBL" id="VVA91372.1"/>
    </source>
</evidence>
<name>A0A565AQQ9_9BRAS</name>
<organism evidence="1 2">
    <name type="scientific">Arabis nemorensis</name>
    <dbReference type="NCBI Taxonomy" id="586526"/>
    <lineage>
        <taxon>Eukaryota</taxon>
        <taxon>Viridiplantae</taxon>
        <taxon>Streptophyta</taxon>
        <taxon>Embryophyta</taxon>
        <taxon>Tracheophyta</taxon>
        <taxon>Spermatophyta</taxon>
        <taxon>Magnoliopsida</taxon>
        <taxon>eudicotyledons</taxon>
        <taxon>Gunneridae</taxon>
        <taxon>Pentapetalae</taxon>
        <taxon>rosids</taxon>
        <taxon>malvids</taxon>
        <taxon>Brassicales</taxon>
        <taxon>Brassicaceae</taxon>
        <taxon>Arabideae</taxon>
        <taxon>Arabis</taxon>
    </lineage>
</organism>
<evidence type="ECO:0000313" key="2">
    <source>
        <dbReference type="Proteomes" id="UP000489600"/>
    </source>
</evidence>
<accession>A0A565AQQ9</accession>
<dbReference type="Proteomes" id="UP000489600">
    <property type="component" value="Unassembled WGS sequence"/>
</dbReference>
<comment type="caution">
    <text evidence="1">The sequence shown here is derived from an EMBL/GenBank/DDBJ whole genome shotgun (WGS) entry which is preliminary data.</text>
</comment>
<dbReference type="EMBL" id="CABITT030000001">
    <property type="protein sequence ID" value="VVA91372.1"/>
    <property type="molecule type" value="Genomic_DNA"/>
</dbReference>
<protein>
    <submittedName>
        <fullName evidence="1">Uncharacterized protein</fullName>
    </submittedName>
</protein>